<sequence length="572" mass="67010">MYSLYTISIRRAIPRISRIRSTTNQLSSIKHRTTSRYNTTIERYQHTTTATATATATTDTTTTFDIDGTAEAPSPTPNKSIVIDREEHIQQLNKHFQLVISDESRFDEAIHLIDTYENLLSPKLLQVFIYNLLQTNNLELVTILLHKLIPNTIPCLPNELWSIYISKTCETPNYLSAIYIFHNIIDPYPFHIEDPSHYTLDNNLVPFLITPDQIRGLALVFSIHRDSIRQIGLMTYFKRFYSAMHNQDLYRFLSIQLIETYASKPETHLHALDEFNKLAYRTEVIEQRGLRSRHGKLLGFVGHKNVATRLDRTKYNLFPMDNDQIIPEDKKTQLDLHQQLIGKICNLELFNPFMFRNVYHYRGVQNPIISRLYYVDELPNFNKFIQSQVENVLSEDKNVLETLVKMCSGSRVFMNDIGHVFIVSSLCKLHKQFLALGFLKALANTQIEKYNQHAIRYQNFQIIIHSISEDMTQADLGGMELREFLKLMMDFHSEMRGVRQDKPTSPGYRVLQEYISLLLKLPDVRLHELVPYLEMLYQRSDNYLCLFEDQYNKLMELLTPDYEMYKSIVHKI</sequence>
<dbReference type="OrthoDB" id="4093324at2759"/>
<comment type="caution">
    <text evidence="1">The sequence shown here is derived from an EMBL/GenBank/DDBJ whole genome shotgun (WGS) entry which is preliminary data.</text>
</comment>
<protein>
    <submittedName>
        <fullName evidence="1">Uncharacterized protein</fullName>
    </submittedName>
</protein>
<dbReference type="AlphaFoldDB" id="A0A8J5QJ72"/>
<dbReference type="GeneID" id="73469226"/>
<evidence type="ECO:0000313" key="2">
    <source>
        <dbReference type="Proteomes" id="UP000694255"/>
    </source>
</evidence>
<name>A0A8J5QJ72_9ASCO</name>
<accession>A0A8J5QJ72</accession>
<evidence type="ECO:0000313" key="1">
    <source>
        <dbReference type="EMBL" id="KAG7664047.1"/>
    </source>
</evidence>
<dbReference type="RefSeq" id="XP_049264279.1">
    <property type="nucleotide sequence ID" value="XM_049406174.1"/>
</dbReference>
<gene>
    <name evidence="1" type="ORF">J8A68_002425</name>
</gene>
<dbReference type="EMBL" id="JAGSYN010000109">
    <property type="protein sequence ID" value="KAG7664047.1"/>
    <property type="molecule type" value="Genomic_DNA"/>
</dbReference>
<reference evidence="1 2" key="1">
    <citation type="journal article" date="2021" name="DNA Res.">
        <title>Genome analysis of Candida subhashii reveals its hybrid nature and dual mitochondrial genome conformations.</title>
        <authorList>
            <person name="Mixao V."/>
            <person name="Hegedusova E."/>
            <person name="Saus E."/>
            <person name="Pryszcz L.P."/>
            <person name="Cillingova A."/>
            <person name="Nosek J."/>
            <person name="Gabaldon T."/>
        </authorList>
    </citation>
    <scope>NUCLEOTIDE SEQUENCE [LARGE SCALE GENOMIC DNA]</scope>
    <source>
        <strain evidence="1 2">CBS 10753</strain>
    </source>
</reference>
<organism evidence="1 2">
    <name type="scientific">[Candida] subhashii</name>
    <dbReference type="NCBI Taxonomy" id="561895"/>
    <lineage>
        <taxon>Eukaryota</taxon>
        <taxon>Fungi</taxon>
        <taxon>Dikarya</taxon>
        <taxon>Ascomycota</taxon>
        <taxon>Saccharomycotina</taxon>
        <taxon>Pichiomycetes</taxon>
        <taxon>Debaryomycetaceae</taxon>
        <taxon>Spathaspora</taxon>
    </lineage>
</organism>
<proteinExistence type="predicted"/>
<keyword evidence="2" id="KW-1185">Reference proteome</keyword>
<dbReference type="Proteomes" id="UP000694255">
    <property type="component" value="Unassembled WGS sequence"/>
</dbReference>